<feature type="domain" description="CMP/dCMP-type deaminase" evidence="13">
    <location>
        <begin position="316"/>
        <end position="465"/>
    </location>
</feature>
<comment type="caution">
    <text evidence="14">The sequence shown here is derived from an EMBL/GenBank/DDBJ whole genome shotgun (WGS) entry which is preliminary data.</text>
</comment>
<sequence>MDATDTTEIRKHSDQKCVTDRITEDSHVKDASSQTDPKVQGHGPRLSKVNLYTLLSLWMELFPQKRAVSENETEHDLTRKTGLVVVHERRVLGLHCSSAELHAGQVAVIRHGPRLASCDLYFSRKPCSTCLKMIINAGVSRISYWPGDPEISLLSSAEGSSKASRLEAELDAAAAEKLKSSSRPYMGVLLQPLSCHMQQFVEETSSSCDFQEKIATDLPFPDVPDLFRRQLWRNRDELSRAFLVVDEARHCELLTKMGLVTFCAEPYFSNLRQHMKDLVRLLSSVASSLPLLEDAGYGFYLKGDSGILSPPDLPQDVIRHCIIQAKLLAYRTEDPKVGVGAVIWAEGQLGSCDGTGKLHLVGCGYNAYPVGSEYGEYPQMDDKQEDRQSRKYRYIIHAEQNALTFRSTEIKEREKTMLFVTKCPCDECVPLIRAAAIQQIYTTDLDSGKNKNDISYLRFDSLQGVQKFIWQRKPQTRDVCEQQPSPTIANGCLKHARQEEPDMLSTKRLRS</sequence>
<dbReference type="PANTHER" id="PTHR11086">
    <property type="entry name" value="DEOXYCYTIDYLATE DEAMINASE-RELATED"/>
    <property type="match status" value="1"/>
</dbReference>
<name>A0ABD1JK24_9TELE</name>
<accession>A0ABD1JK24</accession>
<reference evidence="14 15" key="1">
    <citation type="submission" date="2024-09" db="EMBL/GenBank/DDBJ databases">
        <title>A chromosome-level genome assembly of Gray's grenadier anchovy, Coilia grayii.</title>
        <authorList>
            <person name="Fu Z."/>
        </authorList>
    </citation>
    <scope>NUCLEOTIDE SEQUENCE [LARGE SCALE GENOMIC DNA]</scope>
    <source>
        <strain evidence="14">G4</strain>
        <tissue evidence="14">Muscle</tissue>
    </source>
</reference>
<comment type="similarity">
    <text evidence="2">Belongs to the cytidine and deoxycytidylate deaminase family.</text>
</comment>
<evidence type="ECO:0000256" key="9">
    <source>
        <dbReference type="ARBA" id="ARBA00041919"/>
    </source>
</evidence>
<proteinExistence type="inferred from homology"/>
<dbReference type="InterPro" id="IPR016193">
    <property type="entry name" value="Cytidine_deaminase-like"/>
</dbReference>
<dbReference type="InterPro" id="IPR015517">
    <property type="entry name" value="dCMP_deaminase-rel"/>
</dbReference>
<evidence type="ECO:0000256" key="7">
    <source>
        <dbReference type="ARBA" id="ARBA00022833"/>
    </source>
</evidence>
<dbReference type="Pfam" id="PF00383">
    <property type="entry name" value="dCMP_cyt_deam_1"/>
    <property type="match status" value="2"/>
</dbReference>
<dbReference type="PANTHER" id="PTHR11086:SF14">
    <property type="entry name" value="CYTIDINE AND DCMP DEAMINASE DOMAIN-CONTAINING PROTEIN 1"/>
    <property type="match status" value="1"/>
</dbReference>
<dbReference type="InterPro" id="IPR002125">
    <property type="entry name" value="CMP_dCMP_dom"/>
</dbReference>
<dbReference type="Gene3D" id="3.40.140.10">
    <property type="entry name" value="Cytidine Deaminase, domain 2"/>
    <property type="match status" value="2"/>
</dbReference>
<keyword evidence="4" id="KW-0479">Metal-binding</keyword>
<dbReference type="FunFam" id="3.40.140.10:FF:000028">
    <property type="entry name" value="Cytidine and dCMP deaminase domain containing 1"/>
    <property type="match status" value="1"/>
</dbReference>
<dbReference type="GO" id="GO:0004126">
    <property type="term" value="F:cytidine deaminase activity"/>
    <property type="evidence" value="ECO:0007669"/>
    <property type="project" value="UniProtKB-EC"/>
</dbReference>
<gene>
    <name evidence="14" type="ORF">ACEWY4_016262</name>
</gene>
<feature type="region of interest" description="Disordered" evidence="12">
    <location>
        <begin position="23"/>
        <end position="42"/>
    </location>
</feature>
<feature type="domain" description="CMP/dCMP-type deaminase" evidence="13">
    <location>
        <begin position="53"/>
        <end position="161"/>
    </location>
</feature>
<comment type="catalytic activity">
    <reaction evidence="10">
        <text>2'-deoxycytidine + H2O + H(+) = 2'-deoxyuridine + NH4(+)</text>
        <dbReference type="Rhea" id="RHEA:13433"/>
        <dbReference type="ChEBI" id="CHEBI:15377"/>
        <dbReference type="ChEBI" id="CHEBI:15378"/>
        <dbReference type="ChEBI" id="CHEBI:15698"/>
        <dbReference type="ChEBI" id="CHEBI:16450"/>
        <dbReference type="ChEBI" id="CHEBI:28938"/>
        <dbReference type="EC" id="3.5.4.5"/>
    </reaction>
</comment>
<dbReference type="PROSITE" id="PS00903">
    <property type="entry name" value="CYT_DCMP_DEAMINASES_1"/>
    <property type="match status" value="1"/>
</dbReference>
<evidence type="ECO:0000256" key="11">
    <source>
        <dbReference type="ARBA" id="ARBA00049558"/>
    </source>
</evidence>
<evidence type="ECO:0000256" key="12">
    <source>
        <dbReference type="SAM" id="MobiDB-lite"/>
    </source>
</evidence>
<comment type="cofactor">
    <cofactor evidence="1">
        <name>Zn(2+)</name>
        <dbReference type="ChEBI" id="CHEBI:29105"/>
    </cofactor>
</comment>
<evidence type="ECO:0000256" key="5">
    <source>
        <dbReference type="ARBA" id="ARBA00022737"/>
    </source>
</evidence>
<dbReference type="Proteomes" id="UP001591681">
    <property type="component" value="Unassembled WGS sequence"/>
</dbReference>
<evidence type="ECO:0000256" key="3">
    <source>
        <dbReference type="ARBA" id="ARBA00012783"/>
    </source>
</evidence>
<evidence type="ECO:0000256" key="6">
    <source>
        <dbReference type="ARBA" id="ARBA00022801"/>
    </source>
</evidence>
<dbReference type="FunFam" id="3.40.140.10:FF:000030">
    <property type="entry name" value="Cytidine and dCMP deaminase domain-containing protein 1"/>
    <property type="match status" value="1"/>
</dbReference>
<keyword evidence="6" id="KW-0378">Hydrolase</keyword>
<keyword evidence="7" id="KW-0862">Zinc</keyword>
<evidence type="ECO:0000256" key="1">
    <source>
        <dbReference type="ARBA" id="ARBA00001947"/>
    </source>
</evidence>
<evidence type="ECO:0000313" key="15">
    <source>
        <dbReference type="Proteomes" id="UP001591681"/>
    </source>
</evidence>
<keyword evidence="5" id="KW-0677">Repeat</keyword>
<evidence type="ECO:0000313" key="14">
    <source>
        <dbReference type="EMBL" id="KAL2087434.1"/>
    </source>
</evidence>
<evidence type="ECO:0000256" key="4">
    <source>
        <dbReference type="ARBA" id="ARBA00022723"/>
    </source>
</evidence>
<comment type="catalytic activity">
    <reaction evidence="11">
        <text>cytidine + H2O + H(+) = uridine + NH4(+)</text>
        <dbReference type="Rhea" id="RHEA:16069"/>
        <dbReference type="ChEBI" id="CHEBI:15377"/>
        <dbReference type="ChEBI" id="CHEBI:15378"/>
        <dbReference type="ChEBI" id="CHEBI:16704"/>
        <dbReference type="ChEBI" id="CHEBI:17562"/>
        <dbReference type="ChEBI" id="CHEBI:28938"/>
        <dbReference type="EC" id="3.5.4.5"/>
    </reaction>
</comment>
<evidence type="ECO:0000256" key="10">
    <source>
        <dbReference type="ARBA" id="ARBA00049252"/>
    </source>
</evidence>
<protein>
    <recommendedName>
        <fullName evidence="8">Cytidine and dCMP deaminase domain-containing protein 1</fullName>
        <ecNumber evidence="3">3.5.4.5</ecNumber>
    </recommendedName>
    <alternativeName>
        <fullName evidence="9">Cytidine deaminase</fullName>
    </alternativeName>
</protein>
<dbReference type="GO" id="GO:0046872">
    <property type="term" value="F:metal ion binding"/>
    <property type="evidence" value="ECO:0007669"/>
    <property type="project" value="UniProtKB-KW"/>
</dbReference>
<dbReference type="InterPro" id="IPR016192">
    <property type="entry name" value="APOBEC/CMP_deaminase_Zn-bd"/>
</dbReference>
<dbReference type="EMBL" id="JBHFQA010000014">
    <property type="protein sequence ID" value="KAL2087434.1"/>
    <property type="molecule type" value="Genomic_DNA"/>
</dbReference>
<dbReference type="AlphaFoldDB" id="A0ABD1JK24"/>
<evidence type="ECO:0000256" key="2">
    <source>
        <dbReference type="ARBA" id="ARBA00006576"/>
    </source>
</evidence>
<dbReference type="PROSITE" id="PS51747">
    <property type="entry name" value="CYT_DCMP_DEAMINASES_2"/>
    <property type="match status" value="2"/>
</dbReference>
<organism evidence="14 15">
    <name type="scientific">Coilia grayii</name>
    <name type="common">Gray's grenadier anchovy</name>
    <dbReference type="NCBI Taxonomy" id="363190"/>
    <lineage>
        <taxon>Eukaryota</taxon>
        <taxon>Metazoa</taxon>
        <taxon>Chordata</taxon>
        <taxon>Craniata</taxon>
        <taxon>Vertebrata</taxon>
        <taxon>Euteleostomi</taxon>
        <taxon>Actinopterygii</taxon>
        <taxon>Neopterygii</taxon>
        <taxon>Teleostei</taxon>
        <taxon>Clupei</taxon>
        <taxon>Clupeiformes</taxon>
        <taxon>Clupeoidei</taxon>
        <taxon>Engraulidae</taxon>
        <taxon>Coilinae</taxon>
        <taxon>Coilia</taxon>
    </lineage>
</organism>
<dbReference type="SUPFAM" id="SSF53927">
    <property type="entry name" value="Cytidine deaminase-like"/>
    <property type="match status" value="2"/>
</dbReference>
<evidence type="ECO:0000256" key="8">
    <source>
        <dbReference type="ARBA" id="ARBA00040574"/>
    </source>
</evidence>
<dbReference type="EC" id="3.5.4.5" evidence="3"/>
<keyword evidence="15" id="KW-1185">Reference proteome</keyword>
<evidence type="ECO:0000259" key="13">
    <source>
        <dbReference type="PROSITE" id="PS51747"/>
    </source>
</evidence>